<organism evidence="2 3">
    <name type="scientific">Araneus ventricosus</name>
    <name type="common">Orbweaver spider</name>
    <name type="synonym">Epeira ventricosa</name>
    <dbReference type="NCBI Taxonomy" id="182803"/>
    <lineage>
        <taxon>Eukaryota</taxon>
        <taxon>Metazoa</taxon>
        <taxon>Ecdysozoa</taxon>
        <taxon>Arthropoda</taxon>
        <taxon>Chelicerata</taxon>
        <taxon>Arachnida</taxon>
        <taxon>Araneae</taxon>
        <taxon>Araneomorphae</taxon>
        <taxon>Entelegynae</taxon>
        <taxon>Araneoidea</taxon>
        <taxon>Araneidae</taxon>
        <taxon>Araneus</taxon>
    </lineage>
</organism>
<feature type="region of interest" description="Disordered" evidence="1">
    <location>
        <begin position="193"/>
        <end position="235"/>
    </location>
</feature>
<sequence length="315" mass="34939">MGRHARPTRGGNLLSVRSKKQTERQLLLMESSLAYPGGKEKKAETQKEGKNSKGDQTLGYLGVVKPVTPKEDVPLRGLKVQTRIVVVLILILLLFLPFKNEDTDSEDSESLYKDAESSDEDGGGSHPHPTPVTGSPSWKENYDWLGENSDEDDGGSPHPTYVAAVAASPHCSFSGYLSFFDDEINSERKALTLHSEAKRRETETFSPQQHSEGGGDEEKLEQPIEVRRSDVSPSTRTKLDISEALEYADDVTSSTGATRLREEQRSCPSLKEAFLQCNAKKGNYSFINGLLHHMDKILGQPVTQLVLRQSRRQQV</sequence>
<accession>A0A4Y2SBK9</accession>
<proteinExistence type="predicted"/>
<gene>
    <name evidence="2" type="ORF">AVEN_188539_1</name>
</gene>
<dbReference type="AlphaFoldDB" id="A0A4Y2SBK9"/>
<name>A0A4Y2SBK9_ARAVE</name>
<keyword evidence="3" id="KW-1185">Reference proteome</keyword>
<feature type="compositionally biased region" description="Basic and acidic residues" evidence="1">
    <location>
        <begin position="38"/>
        <end position="53"/>
    </location>
</feature>
<dbReference type="EMBL" id="BGPR01020855">
    <property type="protein sequence ID" value="GBN85608.1"/>
    <property type="molecule type" value="Genomic_DNA"/>
</dbReference>
<feature type="compositionally biased region" description="Basic and acidic residues" evidence="1">
    <location>
        <begin position="216"/>
        <end position="230"/>
    </location>
</feature>
<feature type="region of interest" description="Disordered" evidence="1">
    <location>
        <begin position="102"/>
        <end position="161"/>
    </location>
</feature>
<dbReference type="Proteomes" id="UP000499080">
    <property type="component" value="Unassembled WGS sequence"/>
</dbReference>
<evidence type="ECO:0000313" key="2">
    <source>
        <dbReference type="EMBL" id="GBN85608.1"/>
    </source>
</evidence>
<evidence type="ECO:0000256" key="1">
    <source>
        <dbReference type="SAM" id="MobiDB-lite"/>
    </source>
</evidence>
<reference evidence="2 3" key="1">
    <citation type="journal article" date="2019" name="Sci. Rep.">
        <title>Orb-weaving spider Araneus ventricosus genome elucidates the spidroin gene catalogue.</title>
        <authorList>
            <person name="Kono N."/>
            <person name="Nakamura H."/>
            <person name="Ohtoshi R."/>
            <person name="Moran D.A.P."/>
            <person name="Shinohara A."/>
            <person name="Yoshida Y."/>
            <person name="Fujiwara M."/>
            <person name="Mori M."/>
            <person name="Tomita M."/>
            <person name="Arakawa K."/>
        </authorList>
    </citation>
    <scope>NUCLEOTIDE SEQUENCE [LARGE SCALE GENOMIC DNA]</scope>
</reference>
<protein>
    <submittedName>
        <fullName evidence="2">Uncharacterized protein</fullName>
    </submittedName>
</protein>
<comment type="caution">
    <text evidence="2">The sequence shown here is derived from an EMBL/GenBank/DDBJ whole genome shotgun (WGS) entry which is preliminary data.</text>
</comment>
<feature type="region of interest" description="Disordered" evidence="1">
    <location>
        <begin position="1"/>
        <end position="57"/>
    </location>
</feature>
<feature type="compositionally biased region" description="Basic and acidic residues" evidence="1">
    <location>
        <begin position="193"/>
        <end position="203"/>
    </location>
</feature>
<evidence type="ECO:0000313" key="3">
    <source>
        <dbReference type="Proteomes" id="UP000499080"/>
    </source>
</evidence>